<protein>
    <submittedName>
        <fullName evidence="3">NADPH:quinone reductase-like Zn-dependent oxidoreductase</fullName>
    </submittedName>
</protein>
<dbReference type="Proteomes" id="UP000575083">
    <property type="component" value="Unassembled WGS sequence"/>
</dbReference>
<dbReference type="InterPro" id="IPR050700">
    <property type="entry name" value="YIM1/Zinc_Alcohol_DH_Fams"/>
</dbReference>
<accession>A0A7X0PAY1</accession>
<organism evidence="3 4">
    <name type="scientific">Acidovorax soli</name>
    <dbReference type="NCBI Taxonomy" id="592050"/>
    <lineage>
        <taxon>Bacteria</taxon>
        <taxon>Pseudomonadati</taxon>
        <taxon>Pseudomonadota</taxon>
        <taxon>Betaproteobacteria</taxon>
        <taxon>Burkholderiales</taxon>
        <taxon>Comamonadaceae</taxon>
        <taxon>Acidovorax</taxon>
    </lineage>
</organism>
<evidence type="ECO:0000313" key="3">
    <source>
        <dbReference type="EMBL" id="MBB6558535.1"/>
    </source>
</evidence>
<dbReference type="Gene3D" id="3.90.180.10">
    <property type="entry name" value="Medium-chain alcohol dehydrogenases, catalytic domain"/>
    <property type="match status" value="1"/>
</dbReference>
<dbReference type="PROSITE" id="PS01162">
    <property type="entry name" value="QOR_ZETA_CRYSTAL"/>
    <property type="match status" value="1"/>
</dbReference>
<dbReference type="GO" id="GO:0016491">
    <property type="term" value="F:oxidoreductase activity"/>
    <property type="evidence" value="ECO:0007669"/>
    <property type="project" value="UniProtKB-KW"/>
</dbReference>
<dbReference type="AlphaFoldDB" id="A0A7X0PAY1"/>
<dbReference type="RefSeq" id="WP_184855963.1">
    <property type="nucleotide sequence ID" value="NZ_JACHLK010000002.1"/>
</dbReference>
<gene>
    <name evidence="3" type="ORF">HNP48_001199</name>
</gene>
<comment type="caution">
    <text evidence="3">The sequence shown here is derived from an EMBL/GenBank/DDBJ whole genome shotgun (WGS) entry which is preliminary data.</text>
</comment>
<keyword evidence="4" id="KW-1185">Reference proteome</keyword>
<dbReference type="Pfam" id="PF08240">
    <property type="entry name" value="ADH_N"/>
    <property type="match status" value="1"/>
</dbReference>
<dbReference type="InterPro" id="IPR002364">
    <property type="entry name" value="Quin_OxRdtase/zeta-crystal_CS"/>
</dbReference>
<reference evidence="3 4" key="1">
    <citation type="submission" date="2020-08" db="EMBL/GenBank/DDBJ databases">
        <title>Functional genomics of gut bacteria from endangered species of beetles.</title>
        <authorList>
            <person name="Carlos-Shanley C."/>
        </authorList>
    </citation>
    <scope>NUCLEOTIDE SEQUENCE [LARGE SCALE GENOMIC DNA]</scope>
    <source>
        <strain evidence="3 4">S00198</strain>
    </source>
</reference>
<feature type="domain" description="Enoyl reductase (ER)" evidence="2">
    <location>
        <begin position="10"/>
        <end position="304"/>
    </location>
</feature>
<dbReference type="SUPFAM" id="SSF50129">
    <property type="entry name" value="GroES-like"/>
    <property type="match status" value="1"/>
</dbReference>
<dbReference type="InterPro" id="IPR011032">
    <property type="entry name" value="GroES-like_sf"/>
</dbReference>
<name>A0A7X0PAY1_9BURK</name>
<dbReference type="SMART" id="SM00829">
    <property type="entry name" value="PKS_ER"/>
    <property type="match status" value="1"/>
</dbReference>
<dbReference type="EMBL" id="JACHLK010000002">
    <property type="protein sequence ID" value="MBB6558535.1"/>
    <property type="molecule type" value="Genomic_DNA"/>
</dbReference>
<dbReference type="CDD" id="cd05289">
    <property type="entry name" value="MDR_like_2"/>
    <property type="match status" value="1"/>
</dbReference>
<dbReference type="PANTHER" id="PTHR11695:SF294">
    <property type="entry name" value="RETICULON-4-INTERACTING PROTEIN 1, MITOCHONDRIAL"/>
    <property type="match status" value="1"/>
</dbReference>
<dbReference type="Gene3D" id="3.40.50.720">
    <property type="entry name" value="NAD(P)-binding Rossmann-like Domain"/>
    <property type="match status" value="1"/>
</dbReference>
<keyword evidence="1" id="KW-0560">Oxidoreductase</keyword>
<evidence type="ECO:0000256" key="1">
    <source>
        <dbReference type="ARBA" id="ARBA00023002"/>
    </source>
</evidence>
<proteinExistence type="predicted"/>
<dbReference type="InterPro" id="IPR036291">
    <property type="entry name" value="NAD(P)-bd_dom_sf"/>
</dbReference>
<dbReference type="Pfam" id="PF13602">
    <property type="entry name" value="ADH_zinc_N_2"/>
    <property type="match status" value="1"/>
</dbReference>
<evidence type="ECO:0000259" key="2">
    <source>
        <dbReference type="SMART" id="SM00829"/>
    </source>
</evidence>
<dbReference type="InterPro" id="IPR020843">
    <property type="entry name" value="ER"/>
</dbReference>
<dbReference type="GO" id="GO:0008270">
    <property type="term" value="F:zinc ion binding"/>
    <property type="evidence" value="ECO:0007669"/>
    <property type="project" value="InterPro"/>
</dbReference>
<dbReference type="PANTHER" id="PTHR11695">
    <property type="entry name" value="ALCOHOL DEHYDROGENASE RELATED"/>
    <property type="match status" value="1"/>
</dbReference>
<sequence length="308" mass="31480">MKALRIHGFSTPDLAVLEDIAVPLPPVAGQVAVRIEAASINPLDLKILSGAMQAVFPIRLPYTLGTDFAGVVQAVGPQAAGFRPGDRVAGRLEPTAGGALAQAALVPATALSLLPEGVAFEQAAALPTAAGTAWLALFGVGRLQAGQRVLVHAGAGGVGSFAVQLVRQAGAQVIATASPEKHALVAQLGAHSVLDYRTEGLEHGARDLDLVIDTVGGQATERSWPLLRPGGRLVSVVDHAIQGQGGVQGAFAFFQHDARVLDGIVARLAAGQLQAVLDSVHPLEAAGAALAHLARGHARGKVVVQMPR</sequence>
<dbReference type="SUPFAM" id="SSF51735">
    <property type="entry name" value="NAD(P)-binding Rossmann-fold domains"/>
    <property type="match status" value="1"/>
</dbReference>
<evidence type="ECO:0000313" key="4">
    <source>
        <dbReference type="Proteomes" id="UP000575083"/>
    </source>
</evidence>
<dbReference type="InterPro" id="IPR013154">
    <property type="entry name" value="ADH-like_N"/>
</dbReference>